<dbReference type="InterPro" id="IPR011990">
    <property type="entry name" value="TPR-like_helical_dom_sf"/>
</dbReference>
<feature type="compositionally biased region" description="Basic and acidic residues" evidence="8">
    <location>
        <begin position="982"/>
        <end position="996"/>
    </location>
</feature>
<dbReference type="GO" id="GO:0000160">
    <property type="term" value="P:phosphorelay signal transduction system"/>
    <property type="evidence" value="ECO:0007669"/>
    <property type="project" value="UniProtKB-KW"/>
</dbReference>
<dbReference type="Pfam" id="PF13424">
    <property type="entry name" value="TPR_12"/>
    <property type="match status" value="2"/>
</dbReference>
<dbReference type="AlphaFoldDB" id="A0A8T4ISS3"/>
<dbReference type="Pfam" id="PF03704">
    <property type="entry name" value="BTAD"/>
    <property type="match status" value="1"/>
</dbReference>
<evidence type="ECO:0000256" key="6">
    <source>
        <dbReference type="PROSITE-ProRule" id="PRU00339"/>
    </source>
</evidence>
<dbReference type="InterPro" id="IPR016032">
    <property type="entry name" value="Sig_transdc_resp-reg_C-effctor"/>
</dbReference>
<sequence length="1013" mass="110987">MALPSASPRRESGAHERPRREHPCRACPRHECPGGPVSAGYEESLRFAVLGRVRAWHGDTELDLGSPQQRVVLAALLLRRGRPVTVAELVDAVWGDEPPTAAVSVLRTYVSRLRKVLKPERQAAEAPQVVVSVADGYLVRVPENSLDLRVFERRVAEAKKLRTAGELHAAAKLLHAALDGWEGTPLAGLPGPLAEAERSRLVEERLTTLETCLEVDVQLGRHNEVIATLTALTGEHPLRERLCQLLMLALYRSGRQAEALAAYRRTRGTLVAELGIEPGTSLRELHDRILAADASLEPSAPEKESYRLAPATRQAARPAQLPADLHTFTGRQAELKQVEELSSGGGTGPAPMVIGAIGGMAGIGKTTLAVHWAHRVADRYPDGQLYINLRGFDPTGSTVTPAEAIRNFLDAFGVPPQRIPASLDAQAALYRSMLAERRVLILLDNARDTEQVRPLLPGTPSCLVIVTSRSQLTGLIANDGAYPLTLSPLKHSEAHGFLVRRVGAARLAAEPQAAKEIIARCARLPLALAVVAARAATHPGFPLHAVAKELRDSQDSLDALAGGDPTTDVRTVFSWSYEALSVPAARLFRLLGLHSGPDISAHAAAALAGLPLRETRSLLVEITRVHLLTEHAPGRYSLHDLLRVYAAERVETEETPQERARAVERLLCWYQHTVDAAYPHLTPRRRRIPLQPLPEGCNPLAFTMRDQALTWCETERANLVAAVHQAAAYQRPDIAWRLTAAMWGFFYLRSHLHDWFETARVSLAGAREADDRTGESWSLSDMAAALTAMRRFDEAIVHLRQAMMLCQRLGDTTGRSQAVGNLGNLHMQVGRLDKAVEYTRRSLALDRASGNAWGEGIALANLGDACQRLGRFDEANDYLEQGLGVLHATGNRWVEGVTLDILGTVQHRLGRHDDAIQRYHQALETHRDVGNRWGEGHTLGHLGDIHLATGRPAEARARWREALAVFEEFDHPDAKEIREKLRRLEEGARGTEHTRPGADPADVGVRPADTSTT</sequence>
<evidence type="ECO:0000259" key="9">
    <source>
        <dbReference type="PROSITE" id="PS51755"/>
    </source>
</evidence>
<keyword evidence="11" id="KW-1185">Reference proteome</keyword>
<dbReference type="Pfam" id="PF00486">
    <property type="entry name" value="Trans_reg_C"/>
    <property type="match status" value="1"/>
</dbReference>
<dbReference type="SMART" id="SM01043">
    <property type="entry name" value="BTAD"/>
    <property type="match status" value="1"/>
</dbReference>
<feature type="DNA-binding region" description="OmpR/PhoB-type" evidence="7">
    <location>
        <begin position="36"/>
        <end position="141"/>
    </location>
</feature>
<dbReference type="InterPro" id="IPR051677">
    <property type="entry name" value="AfsR-DnrI-RedD_regulator"/>
</dbReference>
<dbReference type="InterPro" id="IPR027417">
    <property type="entry name" value="P-loop_NTPase"/>
</dbReference>
<dbReference type="EMBL" id="JAGSMN010000471">
    <property type="protein sequence ID" value="MBR7675356.1"/>
    <property type="molecule type" value="Genomic_DNA"/>
</dbReference>
<dbReference type="Gene3D" id="3.40.50.300">
    <property type="entry name" value="P-loop containing nucleotide triphosphate hydrolases"/>
    <property type="match status" value="1"/>
</dbReference>
<evidence type="ECO:0000256" key="2">
    <source>
        <dbReference type="ARBA" id="ARBA00023012"/>
    </source>
</evidence>
<evidence type="ECO:0000256" key="4">
    <source>
        <dbReference type="ARBA" id="ARBA00023125"/>
    </source>
</evidence>
<dbReference type="InterPro" id="IPR002182">
    <property type="entry name" value="NB-ARC"/>
</dbReference>
<keyword evidence="2" id="KW-0902">Two-component regulatory system</keyword>
<feature type="compositionally biased region" description="Basic and acidic residues" evidence="8">
    <location>
        <begin position="8"/>
        <end position="24"/>
    </location>
</feature>
<feature type="region of interest" description="Disordered" evidence="8">
    <location>
        <begin position="1"/>
        <end position="24"/>
    </location>
</feature>
<dbReference type="SUPFAM" id="SSF48452">
    <property type="entry name" value="TPR-like"/>
    <property type="match status" value="2"/>
</dbReference>
<comment type="caution">
    <text evidence="10">The sequence shown here is derived from an EMBL/GenBank/DDBJ whole genome shotgun (WGS) entry which is preliminary data.</text>
</comment>
<dbReference type="PRINTS" id="PR00364">
    <property type="entry name" value="DISEASERSIST"/>
</dbReference>
<name>A0A8T4ISS3_9ACTN</name>
<gene>
    <name evidence="10" type="ORF">KDA82_20495</name>
</gene>
<evidence type="ECO:0000313" key="10">
    <source>
        <dbReference type="EMBL" id="MBR7675356.1"/>
    </source>
</evidence>
<dbReference type="InterPro" id="IPR019734">
    <property type="entry name" value="TPR_rpt"/>
</dbReference>
<keyword evidence="5" id="KW-0804">Transcription</keyword>
<dbReference type="GO" id="GO:0003677">
    <property type="term" value="F:DNA binding"/>
    <property type="evidence" value="ECO:0007669"/>
    <property type="project" value="UniProtKB-UniRule"/>
</dbReference>
<evidence type="ECO:0000313" key="11">
    <source>
        <dbReference type="Proteomes" id="UP000675554"/>
    </source>
</evidence>
<dbReference type="Gene3D" id="1.10.10.10">
    <property type="entry name" value="Winged helix-like DNA-binding domain superfamily/Winged helix DNA-binding domain"/>
    <property type="match status" value="1"/>
</dbReference>
<proteinExistence type="inferred from homology"/>
<protein>
    <submittedName>
        <fullName evidence="10">Tetratricopeptide repeat protein</fullName>
    </submittedName>
</protein>
<feature type="domain" description="OmpR/PhoB-type" evidence="9">
    <location>
        <begin position="36"/>
        <end position="141"/>
    </location>
</feature>
<keyword evidence="6" id="KW-0802">TPR repeat</keyword>
<dbReference type="InterPro" id="IPR036388">
    <property type="entry name" value="WH-like_DNA-bd_sf"/>
</dbReference>
<dbReference type="Gene3D" id="1.25.40.10">
    <property type="entry name" value="Tetratricopeptide repeat domain"/>
    <property type="match status" value="2"/>
</dbReference>
<dbReference type="GO" id="GO:0006355">
    <property type="term" value="P:regulation of DNA-templated transcription"/>
    <property type="evidence" value="ECO:0007669"/>
    <property type="project" value="InterPro"/>
</dbReference>
<dbReference type="Pfam" id="PF00931">
    <property type="entry name" value="NB-ARC"/>
    <property type="match status" value="1"/>
</dbReference>
<dbReference type="PANTHER" id="PTHR35807:SF1">
    <property type="entry name" value="TRANSCRIPTIONAL REGULATOR REDD"/>
    <property type="match status" value="1"/>
</dbReference>
<feature type="region of interest" description="Disordered" evidence="8">
    <location>
        <begin position="982"/>
        <end position="1013"/>
    </location>
</feature>
<dbReference type="SUPFAM" id="SSF52540">
    <property type="entry name" value="P-loop containing nucleoside triphosphate hydrolases"/>
    <property type="match status" value="1"/>
</dbReference>
<evidence type="ECO:0000256" key="3">
    <source>
        <dbReference type="ARBA" id="ARBA00023015"/>
    </source>
</evidence>
<dbReference type="PROSITE" id="PS50005">
    <property type="entry name" value="TPR"/>
    <property type="match status" value="1"/>
</dbReference>
<dbReference type="SMART" id="SM00028">
    <property type="entry name" value="TPR"/>
    <property type="match status" value="5"/>
</dbReference>
<evidence type="ECO:0000256" key="7">
    <source>
        <dbReference type="PROSITE-ProRule" id="PRU01091"/>
    </source>
</evidence>
<dbReference type="PANTHER" id="PTHR35807">
    <property type="entry name" value="TRANSCRIPTIONAL REGULATOR REDD-RELATED"/>
    <property type="match status" value="1"/>
</dbReference>
<dbReference type="InterPro" id="IPR005158">
    <property type="entry name" value="BTAD"/>
</dbReference>
<evidence type="ECO:0000256" key="8">
    <source>
        <dbReference type="SAM" id="MobiDB-lite"/>
    </source>
</evidence>
<organism evidence="10 11">
    <name type="scientific">Streptomyces daliensis</name>
    <dbReference type="NCBI Taxonomy" id="299421"/>
    <lineage>
        <taxon>Bacteria</taxon>
        <taxon>Bacillati</taxon>
        <taxon>Actinomycetota</taxon>
        <taxon>Actinomycetes</taxon>
        <taxon>Kitasatosporales</taxon>
        <taxon>Streptomycetaceae</taxon>
        <taxon>Streptomyces</taxon>
    </lineage>
</organism>
<dbReference type="Proteomes" id="UP000675554">
    <property type="component" value="Unassembled WGS sequence"/>
</dbReference>
<keyword evidence="3" id="KW-0805">Transcription regulation</keyword>
<dbReference type="SMART" id="SM00862">
    <property type="entry name" value="Trans_reg_C"/>
    <property type="match status" value="1"/>
</dbReference>
<dbReference type="GO" id="GO:0043531">
    <property type="term" value="F:ADP binding"/>
    <property type="evidence" value="ECO:0007669"/>
    <property type="project" value="InterPro"/>
</dbReference>
<dbReference type="InterPro" id="IPR001867">
    <property type="entry name" value="OmpR/PhoB-type_DNA-bd"/>
</dbReference>
<evidence type="ECO:0000256" key="5">
    <source>
        <dbReference type="ARBA" id="ARBA00023163"/>
    </source>
</evidence>
<dbReference type="PROSITE" id="PS51755">
    <property type="entry name" value="OMPR_PHOB"/>
    <property type="match status" value="1"/>
</dbReference>
<dbReference type="Pfam" id="PF13374">
    <property type="entry name" value="TPR_10"/>
    <property type="match status" value="1"/>
</dbReference>
<dbReference type="SUPFAM" id="SSF46894">
    <property type="entry name" value="C-terminal effector domain of the bipartite response regulators"/>
    <property type="match status" value="1"/>
</dbReference>
<keyword evidence="4 7" id="KW-0238">DNA-binding</keyword>
<feature type="repeat" description="TPR" evidence="6">
    <location>
        <begin position="816"/>
        <end position="849"/>
    </location>
</feature>
<accession>A0A8T4ISS3</accession>
<reference evidence="10" key="1">
    <citation type="submission" date="2021-04" db="EMBL/GenBank/DDBJ databases">
        <title>Sequencing of actinobacteria type strains.</title>
        <authorList>
            <person name="Nguyen G.-S."/>
            <person name="Wentzel A."/>
        </authorList>
    </citation>
    <scope>NUCLEOTIDE SEQUENCE</scope>
    <source>
        <strain evidence="10">DSM 42095</strain>
    </source>
</reference>
<dbReference type="CDD" id="cd15831">
    <property type="entry name" value="BTAD"/>
    <property type="match status" value="1"/>
</dbReference>
<evidence type="ECO:0000256" key="1">
    <source>
        <dbReference type="ARBA" id="ARBA00005820"/>
    </source>
</evidence>
<comment type="similarity">
    <text evidence="1">Belongs to the AfsR/DnrI/RedD regulatory family.</text>
</comment>